<reference evidence="2" key="1">
    <citation type="submission" date="2015-02" db="EMBL/GenBank/DDBJ databases">
        <authorList>
            <person name="Chooi Y.-H."/>
        </authorList>
    </citation>
    <scope>NUCLEOTIDE SEQUENCE [LARGE SCALE GENOMIC DNA]</scope>
    <source>
        <strain evidence="2">LAMA 915</strain>
    </source>
</reference>
<evidence type="ECO:0000313" key="3">
    <source>
        <dbReference type="Proteomes" id="UP000037446"/>
    </source>
</evidence>
<dbReference type="AlphaFoldDB" id="A0A0L1KI58"/>
<feature type="region of interest" description="Disordered" evidence="1">
    <location>
        <begin position="22"/>
        <end position="44"/>
    </location>
</feature>
<gene>
    <name evidence="2" type="ORF">J121_494</name>
</gene>
<dbReference type="EMBL" id="JYNE01000005">
    <property type="protein sequence ID" value="KNH03519.1"/>
    <property type="molecule type" value="Genomic_DNA"/>
</dbReference>
<dbReference type="STRING" id="1306953.J121_494"/>
<evidence type="ECO:0000256" key="1">
    <source>
        <dbReference type="SAM" id="MobiDB-lite"/>
    </source>
</evidence>
<comment type="caution">
    <text evidence="2">The sequence shown here is derived from an EMBL/GenBank/DDBJ whole genome shotgun (WGS) entry which is preliminary data.</text>
</comment>
<proteinExistence type="predicted"/>
<protein>
    <submittedName>
        <fullName evidence="2">Uncharacterized protein</fullName>
    </submittedName>
</protein>
<organism evidence="2 3">
    <name type="scientific">Qipengyuania citrea LAMA 915</name>
    <dbReference type="NCBI Taxonomy" id="1306953"/>
    <lineage>
        <taxon>Bacteria</taxon>
        <taxon>Pseudomonadati</taxon>
        <taxon>Pseudomonadota</taxon>
        <taxon>Alphaproteobacteria</taxon>
        <taxon>Sphingomonadales</taxon>
        <taxon>Erythrobacteraceae</taxon>
        <taxon>Qipengyuania</taxon>
    </lineage>
</organism>
<dbReference type="PATRIC" id="fig|1306953.7.peg.502"/>
<evidence type="ECO:0000313" key="2">
    <source>
        <dbReference type="EMBL" id="KNH03519.1"/>
    </source>
</evidence>
<feature type="compositionally biased region" description="Low complexity" evidence="1">
    <location>
        <begin position="27"/>
        <end position="44"/>
    </location>
</feature>
<dbReference type="Proteomes" id="UP000037446">
    <property type="component" value="Unassembled WGS sequence"/>
</dbReference>
<sequence>MPLHFAAARSTAHSPIARALARKAHGRAANDNSGAAGSSSQSPVAGLDHAMRAALRHFGAHGLKAAETARDMAEEAFRAGDEDSYRWWLGICRTLDARLARQLESRVMPEAALIG</sequence>
<accession>A0A0L1KI58</accession>
<name>A0A0L1KI58_9SPHN</name>
<dbReference type="RefSeq" id="WP_050599022.1">
    <property type="nucleotide sequence ID" value="NZ_JYNE01000005.1"/>
</dbReference>